<proteinExistence type="predicted"/>
<evidence type="ECO:0000313" key="2">
    <source>
        <dbReference type="Proteomes" id="UP001056120"/>
    </source>
</evidence>
<keyword evidence="2" id="KW-1185">Reference proteome</keyword>
<dbReference type="EMBL" id="CM042029">
    <property type="protein sequence ID" value="KAI3795038.1"/>
    <property type="molecule type" value="Genomic_DNA"/>
</dbReference>
<comment type="caution">
    <text evidence="1">The sequence shown here is derived from an EMBL/GenBank/DDBJ whole genome shotgun (WGS) entry which is preliminary data.</text>
</comment>
<dbReference type="Proteomes" id="UP001056120">
    <property type="component" value="Linkage Group LG12"/>
</dbReference>
<reference evidence="1 2" key="2">
    <citation type="journal article" date="2022" name="Mol. Ecol. Resour.">
        <title>The genomes of chicory, endive, great burdock and yacon provide insights into Asteraceae paleo-polyploidization history and plant inulin production.</title>
        <authorList>
            <person name="Fan W."/>
            <person name="Wang S."/>
            <person name="Wang H."/>
            <person name="Wang A."/>
            <person name="Jiang F."/>
            <person name="Liu H."/>
            <person name="Zhao H."/>
            <person name="Xu D."/>
            <person name="Zhang Y."/>
        </authorList>
    </citation>
    <scope>NUCLEOTIDE SEQUENCE [LARGE SCALE GENOMIC DNA]</scope>
    <source>
        <strain evidence="2">cv. Yunnan</strain>
        <tissue evidence="1">Leaves</tissue>
    </source>
</reference>
<sequence length="683" mass="75051">MKNGSNVEEGGETVFLLHREILAPTQGGIICGCPVIKGNKFTLNLKLSIGDGSSRYEFIKNRPVSSNPLGILSKIPFLSAKYITSRKVEDMGARSSKSSSAKKGSSYANAYGSRDLKQSNLQGDSTPSRKETDNSTLERKETKEEVVSPKVNDTGFSSKGDEFYDGIPRIPATLSEKSISRSFRVSARKAGTIGIEKAVDVLDTLGSSVKSLNSGSPFVTGPTTKGNELCILSFEVANTIMKGSSLMNSLSNRHIRHLKEVVFLSEGVHNLVSKDVDELLRIVAADKRAELKIFTGEVVRFGNRCKDPQWHNLDVYFEKQSRGLTRPKDMNADPEVTMGQLLNLVQYTADLYRELCVLDKLEQDDQQKNQGGPNATLTLKGRELYLKQELKGQRKQVKLLKKKSLWSRSMEDVMEKLADTVIFLNRQIKNAFESAYDNAASSGGPNMQHKLGPAGLALHYANIVLQIDSIVSRSSPMTSIARSTLYQSLPPDIELSYRSRLPSFCVGKELDVPAIKAEMEKTLCWFSPVAINTAKAHHGFGWVGEWADTGSGGGRKPNGLNDINRVETFNHADKQSTEAYIVELLLWLNHLTNQLKIDADLEEVGSNPDSPKFANQQQSQTNSANSTVPREDDDLGNNDDDIVNCIDGSEESTGDLPVVDFDSGHGIEKGMGGDIDGVEREHV</sequence>
<reference evidence="2" key="1">
    <citation type="journal article" date="2022" name="Mol. Ecol. Resour.">
        <title>The genomes of chicory, endive, great burdock and yacon provide insights into Asteraceae palaeo-polyploidization history and plant inulin production.</title>
        <authorList>
            <person name="Fan W."/>
            <person name="Wang S."/>
            <person name="Wang H."/>
            <person name="Wang A."/>
            <person name="Jiang F."/>
            <person name="Liu H."/>
            <person name="Zhao H."/>
            <person name="Xu D."/>
            <person name="Zhang Y."/>
        </authorList>
    </citation>
    <scope>NUCLEOTIDE SEQUENCE [LARGE SCALE GENOMIC DNA]</scope>
    <source>
        <strain evidence="2">cv. Yunnan</strain>
    </source>
</reference>
<evidence type="ECO:0000313" key="1">
    <source>
        <dbReference type="EMBL" id="KAI3795038.1"/>
    </source>
</evidence>
<gene>
    <name evidence="1" type="ORF">L1987_37682</name>
</gene>
<name>A0ACB9HGK5_9ASTR</name>
<accession>A0ACB9HGK5</accession>
<protein>
    <submittedName>
        <fullName evidence="1">Uncharacterized protein</fullName>
    </submittedName>
</protein>
<organism evidence="1 2">
    <name type="scientific">Smallanthus sonchifolius</name>
    <dbReference type="NCBI Taxonomy" id="185202"/>
    <lineage>
        <taxon>Eukaryota</taxon>
        <taxon>Viridiplantae</taxon>
        <taxon>Streptophyta</taxon>
        <taxon>Embryophyta</taxon>
        <taxon>Tracheophyta</taxon>
        <taxon>Spermatophyta</taxon>
        <taxon>Magnoliopsida</taxon>
        <taxon>eudicotyledons</taxon>
        <taxon>Gunneridae</taxon>
        <taxon>Pentapetalae</taxon>
        <taxon>asterids</taxon>
        <taxon>campanulids</taxon>
        <taxon>Asterales</taxon>
        <taxon>Asteraceae</taxon>
        <taxon>Asteroideae</taxon>
        <taxon>Heliantheae alliance</taxon>
        <taxon>Millerieae</taxon>
        <taxon>Smallanthus</taxon>
    </lineage>
</organism>